<feature type="transmembrane region" description="Helical" evidence="2">
    <location>
        <begin position="71"/>
        <end position="97"/>
    </location>
</feature>
<evidence type="ECO:0000256" key="2">
    <source>
        <dbReference type="SAM" id="Phobius"/>
    </source>
</evidence>
<organism evidence="3 4">
    <name type="scientific">Penicillium cinerascens</name>
    <dbReference type="NCBI Taxonomy" id="70096"/>
    <lineage>
        <taxon>Eukaryota</taxon>
        <taxon>Fungi</taxon>
        <taxon>Dikarya</taxon>
        <taxon>Ascomycota</taxon>
        <taxon>Pezizomycotina</taxon>
        <taxon>Eurotiomycetes</taxon>
        <taxon>Eurotiomycetidae</taxon>
        <taxon>Eurotiales</taxon>
        <taxon>Aspergillaceae</taxon>
        <taxon>Penicillium</taxon>
    </lineage>
</organism>
<reference evidence="3" key="1">
    <citation type="submission" date="2022-12" db="EMBL/GenBank/DDBJ databases">
        <authorList>
            <person name="Petersen C."/>
        </authorList>
    </citation>
    <scope>NUCLEOTIDE SEQUENCE</scope>
    <source>
        <strain evidence="3">IBT 15544</strain>
    </source>
</reference>
<keyword evidence="4" id="KW-1185">Reference proteome</keyword>
<dbReference type="RefSeq" id="XP_058310154.1">
    <property type="nucleotide sequence ID" value="XM_058450692.1"/>
</dbReference>
<dbReference type="Proteomes" id="UP001150904">
    <property type="component" value="Unassembled WGS sequence"/>
</dbReference>
<dbReference type="OrthoDB" id="4365484at2759"/>
<dbReference type="EMBL" id="JAPQKR010000008">
    <property type="protein sequence ID" value="KAJ5211984.1"/>
    <property type="molecule type" value="Genomic_DNA"/>
</dbReference>
<evidence type="ECO:0000313" key="4">
    <source>
        <dbReference type="Proteomes" id="UP001150904"/>
    </source>
</evidence>
<comment type="caution">
    <text evidence="3">The sequence shown here is derived from an EMBL/GenBank/DDBJ whole genome shotgun (WGS) entry which is preliminary data.</text>
</comment>
<accession>A0A9W9T7B3</accession>
<gene>
    <name evidence="3" type="ORF">N7498_003630</name>
</gene>
<protein>
    <submittedName>
        <fullName evidence="3">Uncharacterized protein</fullName>
    </submittedName>
</protein>
<feature type="compositionally biased region" description="Basic and acidic residues" evidence="1">
    <location>
        <begin position="23"/>
        <end position="34"/>
    </location>
</feature>
<keyword evidence="2" id="KW-0812">Transmembrane</keyword>
<feature type="compositionally biased region" description="Low complexity" evidence="1">
    <location>
        <begin position="40"/>
        <end position="51"/>
    </location>
</feature>
<sequence>MENQPMLDSEFYRHNNTSIRRKPLNEDNTRHPGSEEDNDSPAPDTPASAPSEDNQKTTTKDKRIKAILKSLWWFLNLPIVTNAIYALIIIQLTIFIVEERQRTRNACAESGYEALLEAIQILTNLTNARTESIAAMAKKLEGL</sequence>
<reference evidence="3" key="2">
    <citation type="journal article" date="2023" name="IMA Fungus">
        <title>Comparative genomic study of the Penicillium genus elucidates a diverse pangenome and 15 lateral gene transfer events.</title>
        <authorList>
            <person name="Petersen C."/>
            <person name="Sorensen T."/>
            <person name="Nielsen M.R."/>
            <person name="Sondergaard T.E."/>
            <person name="Sorensen J.L."/>
            <person name="Fitzpatrick D.A."/>
            <person name="Frisvad J.C."/>
            <person name="Nielsen K.L."/>
        </authorList>
    </citation>
    <scope>NUCLEOTIDE SEQUENCE</scope>
    <source>
        <strain evidence="3">IBT 15544</strain>
    </source>
</reference>
<dbReference type="GeneID" id="83177993"/>
<feature type="region of interest" description="Disordered" evidence="1">
    <location>
        <begin position="1"/>
        <end position="60"/>
    </location>
</feature>
<name>A0A9W9T7B3_9EURO</name>
<keyword evidence="2" id="KW-1133">Transmembrane helix</keyword>
<evidence type="ECO:0000256" key="1">
    <source>
        <dbReference type="SAM" id="MobiDB-lite"/>
    </source>
</evidence>
<evidence type="ECO:0000313" key="3">
    <source>
        <dbReference type="EMBL" id="KAJ5211984.1"/>
    </source>
</evidence>
<dbReference type="AlphaFoldDB" id="A0A9W9T7B3"/>
<proteinExistence type="predicted"/>
<keyword evidence="2" id="KW-0472">Membrane</keyword>